<accession>A0A8H6EN07</accession>
<proteinExistence type="inferred from homology"/>
<dbReference type="InterPro" id="IPR052953">
    <property type="entry name" value="Ser-rich/MCO-related"/>
</dbReference>
<evidence type="ECO:0000256" key="4">
    <source>
        <dbReference type="SAM" id="MobiDB-lite"/>
    </source>
</evidence>
<comment type="subcellular location">
    <subcellularLocation>
        <location evidence="1">Nucleus</location>
    </subcellularLocation>
</comment>
<evidence type="ECO:0000256" key="3">
    <source>
        <dbReference type="ARBA" id="ARBA00023242"/>
    </source>
</evidence>
<keyword evidence="5" id="KW-0472">Membrane</keyword>
<dbReference type="CDD" id="cd00920">
    <property type="entry name" value="Cupredoxin"/>
    <property type="match status" value="1"/>
</dbReference>
<evidence type="ECO:0000313" key="6">
    <source>
        <dbReference type="EMBL" id="KAF5878311.1"/>
    </source>
</evidence>
<dbReference type="Proteomes" id="UP000531561">
    <property type="component" value="Unassembled WGS sequence"/>
</dbReference>
<dbReference type="AlphaFoldDB" id="A0A8H6EN07"/>
<dbReference type="InterPro" id="IPR008972">
    <property type="entry name" value="Cupredoxin"/>
</dbReference>
<keyword evidence="7" id="KW-1185">Reference proteome</keyword>
<feature type="compositionally biased region" description="Polar residues" evidence="4">
    <location>
        <begin position="591"/>
        <end position="611"/>
    </location>
</feature>
<dbReference type="RefSeq" id="XP_037197256.1">
    <property type="nucleotide sequence ID" value="XM_037330923.1"/>
</dbReference>
<gene>
    <name evidence="6" type="ORF">Bfra_000477</name>
</gene>
<comment type="caution">
    <text evidence="6">The sequence shown here is derived from an EMBL/GenBank/DDBJ whole genome shotgun (WGS) entry which is preliminary data.</text>
</comment>
<feature type="compositionally biased region" description="Basic and acidic residues" evidence="4">
    <location>
        <begin position="623"/>
        <end position="635"/>
    </location>
</feature>
<feature type="compositionally biased region" description="Low complexity" evidence="4">
    <location>
        <begin position="546"/>
        <end position="558"/>
    </location>
</feature>
<evidence type="ECO:0000256" key="1">
    <source>
        <dbReference type="ARBA" id="ARBA00004123"/>
    </source>
</evidence>
<feature type="region of interest" description="Disordered" evidence="4">
    <location>
        <begin position="528"/>
        <end position="683"/>
    </location>
</feature>
<feature type="transmembrane region" description="Helical" evidence="5">
    <location>
        <begin position="438"/>
        <end position="460"/>
    </location>
</feature>
<evidence type="ECO:0000256" key="5">
    <source>
        <dbReference type="SAM" id="Phobius"/>
    </source>
</evidence>
<dbReference type="PANTHER" id="PTHR34883:SF19">
    <property type="entry name" value="EXTRACELLULAR SERINE-RICH PROTEIN"/>
    <property type="match status" value="1"/>
</dbReference>
<dbReference type="Gene3D" id="2.60.40.420">
    <property type="entry name" value="Cupredoxins - blue copper proteins"/>
    <property type="match status" value="1"/>
</dbReference>
<keyword evidence="3" id="KW-0539">Nucleus</keyword>
<feature type="compositionally biased region" description="Basic and acidic residues" evidence="4">
    <location>
        <begin position="661"/>
        <end position="683"/>
    </location>
</feature>
<sequence>MAIEEIITDPSLKLALETSNQTREQAIALLDFVSAASTTSPPSNEVLLQISKQQKLLLTYLAQLRGLHRDSHAGARETKALTAEARQEVDRLHLQLQNLYYEQRHLQGEIAACESYDHKYQQLPLIPVDEFLAQHPEHADADENALMIARIDHEHQERLKLEEQRQGLLKKKQGLIADNKKRKDDLANLDKDLEKFIDAAKPIQKTFERVLRSQEETDLDSVPGEVNIGATRVLGEQTQATRKPHHITGMPTHVVSVGIEGLQFTPTELSANVSDVIEFRFYPQNHSVARAEYGSNRACIPYEVTGVNKRGFWSAFHPINVVLNDPPKFQVVVNDTNPIFFYCSAPGACHEDGMIGVINANSTQTFANQLEYAKNSSIQFSPGENFPVEATSSSSSTARPTSTSSSGDSPSTTTSASTIIVTDSSPSSSTSSKLSPGAIAGIAIGASALVLLASALLYLCGRQRTIKEIIHHNSRPSNMTSHTHSNPHHPGGPNPQSYIAPSATLSETTYYNKPRNLMTENEIRGLGQFSGAGSENHSHLSESNIGSEGYGRSRSRSPGADEYGMVIPPLNLGGSGSGSGGRGAEGRASPNHHQGNVNSGGNVSLPNSPGMSGSLGVQMGMGERWERERESERLRGLRSSPSPGTPNHSHSHASSSGPHELATHQDRDSMRGHGHDRYDDPEM</sequence>
<dbReference type="EMBL" id="JABFCT010000002">
    <property type="protein sequence ID" value="KAF5878311.1"/>
    <property type="molecule type" value="Genomic_DNA"/>
</dbReference>
<dbReference type="InterPro" id="IPR019163">
    <property type="entry name" value="THO_Thoc5"/>
</dbReference>
<feature type="region of interest" description="Disordered" evidence="4">
    <location>
        <begin position="474"/>
        <end position="500"/>
    </location>
</feature>
<evidence type="ECO:0000256" key="2">
    <source>
        <dbReference type="ARBA" id="ARBA00008044"/>
    </source>
</evidence>
<protein>
    <submittedName>
        <fullName evidence="6">Putative extracellular serine-rich protein</fullName>
    </submittedName>
</protein>
<dbReference type="PANTHER" id="PTHR34883">
    <property type="entry name" value="SERINE-RICH PROTEIN, PUTATIVE-RELATED-RELATED"/>
    <property type="match status" value="1"/>
</dbReference>
<feature type="compositionally biased region" description="Gly residues" evidence="4">
    <location>
        <begin position="573"/>
        <end position="583"/>
    </location>
</feature>
<feature type="region of interest" description="Disordered" evidence="4">
    <location>
        <begin position="384"/>
        <end position="434"/>
    </location>
</feature>
<keyword evidence="5" id="KW-1133">Transmembrane helix</keyword>
<dbReference type="SUPFAM" id="SSF49503">
    <property type="entry name" value="Cupredoxins"/>
    <property type="match status" value="1"/>
</dbReference>
<dbReference type="GO" id="GO:0005634">
    <property type="term" value="C:nucleus"/>
    <property type="evidence" value="ECO:0007669"/>
    <property type="project" value="UniProtKB-SubCell"/>
</dbReference>
<name>A0A8H6EN07_9HELO</name>
<feature type="compositionally biased region" description="Polar residues" evidence="4">
    <location>
        <begin position="531"/>
        <end position="545"/>
    </location>
</feature>
<evidence type="ECO:0000313" key="7">
    <source>
        <dbReference type="Proteomes" id="UP000531561"/>
    </source>
</evidence>
<feature type="compositionally biased region" description="Low complexity" evidence="4">
    <location>
        <begin position="391"/>
        <end position="434"/>
    </location>
</feature>
<dbReference type="GeneID" id="59254615"/>
<keyword evidence="5" id="KW-0812">Transmembrane</keyword>
<organism evidence="6 7">
    <name type="scientific">Botrytis fragariae</name>
    <dbReference type="NCBI Taxonomy" id="1964551"/>
    <lineage>
        <taxon>Eukaryota</taxon>
        <taxon>Fungi</taxon>
        <taxon>Dikarya</taxon>
        <taxon>Ascomycota</taxon>
        <taxon>Pezizomycotina</taxon>
        <taxon>Leotiomycetes</taxon>
        <taxon>Helotiales</taxon>
        <taxon>Sclerotiniaceae</taxon>
        <taxon>Botrytis</taxon>
    </lineage>
</organism>
<reference evidence="6 7" key="1">
    <citation type="journal article" date="2020" name="Phytopathology">
        <title>A high-quality genome resource of Botrytis fragariae, a new and rapidly spreading fungal pathogen causing strawberry gray mold in the U.S.A.</title>
        <authorList>
            <person name="Wu Y."/>
            <person name="Saski C.A."/>
            <person name="Schnabel G."/>
            <person name="Xiao S."/>
            <person name="Hu M."/>
        </authorList>
    </citation>
    <scope>NUCLEOTIDE SEQUENCE [LARGE SCALE GENOMIC DNA]</scope>
    <source>
        <strain evidence="6 7">BVB16</strain>
    </source>
</reference>
<comment type="similarity">
    <text evidence="2">Belongs to the THOC5 family.</text>
</comment>
<feature type="compositionally biased region" description="Low complexity" evidence="4">
    <location>
        <begin position="480"/>
        <end position="495"/>
    </location>
</feature>
<dbReference type="Pfam" id="PF09766">
    <property type="entry name" value="FmiP_Thoc5"/>
    <property type="match status" value="1"/>
</dbReference>
<dbReference type="OrthoDB" id="20582at2759"/>